<reference evidence="6" key="1">
    <citation type="submission" date="2023-03" db="EMBL/GenBank/DDBJ databases">
        <title>Andean soil-derived lignocellulolytic bacterial consortium as a source of novel taxa and putative plastic-active enzymes.</title>
        <authorList>
            <person name="Diaz-Garcia L."/>
            <person name="Chuvochina M."/>
            <person name="Feuerriegel G."/>
            <person name="Bunk B."/>
            <person name="Sproer C."/>
            <person name="Streit W.R."/>
            <person name="Rodriguez L.M."/>
            <person name="Overmann J."/>
            <person name="Jimenez D.J."/>
        </authorList>
    </citation>
    <scope>NUCLEOTIDE SEQUENCE</scope>
    <source>
        <strain evidence="6">MAG 7</strain>
    </source>
</reference>
<evidence type="ECO:0000313" key="7">
    <source>
        <dbReference type="Proteomes" id="UP001220610"/>
    </source>
</evidence>
<comment type="similarity">
    <text evidence="2">Belongs to the glycosyl hydrolase 88 family.</text>
</comment>
<dbReference type="InterPro" id="IPR010905">
    <property type="entry name" value="Glyco_hydro_88"/>
</dbReference>
<name>A0AAJ5WMP0_9BACT</name>
<dbReference type="InterPro" id="IPR012341">
    <property type="entry name" value="6hp_glycosidase-like_sf"/>
</dbReference>
<keyword evidence="1 6" id="KW-0378">Hydrolase</keyword>
<feature type="active site" description="Proton donor" evidence="3">
    <location>
        <position position="176"/>
    </location>
</feature>
<dbReference type="PANTHER" id="PTHR36845:SF1">
    <property type="entry name" value="HYDROLASE, PUTATIVE (AFU_ORTHOLOGUE AFUA_7G05090)-RELATED"/>
    <property type="match status" value="1"/>
</dbReference>
<feature type="active site" description="Nucleophile" evidence="3">
    <location>
        <position position="116"/>
    </location>
</feature>
<feature type="binding site" evidence="4">
    <location>
        <position position="116"/>
    </location>
    <ligand>
        <name>substrate</name>
    </ligand>
</feature>
<dbReference type="InterPro" id="IPR008928">
    <property type="entry name" value="6-hairpin_glycosidase_sf"/>
</dbReference>
<evidence type="ECO:0000256" key="2">
    <source>
        <dbReference type="ARBA" id="ARBA00038358"/>
    </source>
</evidence>
<organism evidence="6 7">
    <name type="scientific">Candidatus Pseudobacter hemicellulosilyticus</name>
    <dbReference type="NCBI Taxonomy" id="3121375"/>
    <lineage>
        <taxon>Bacteria</taxon>
        <taxon>Pseudomonadati</taxon>
        <taxon>Bacteroidota</taxon>
        <taxon>Chitinophagia</taxon>
        <taxon>Chitinophagales</taxon>
        <taxon>Chitinophagaceae</taxon>
        <taxon>Pseudobacter</taxon>
    </lineage>
</organism>
<evidence type="ECO:0000256" key="3">
    <source>
        <dbReference type="PIRSR" id="PIRSR610905-1"/>
    </source>
</evidence>
<dbReference type="PANTHER" id="PTHR36845">
    <property type="entry name" value="HYDROLASE, PUTATIVE (AFU_ORTHOLOGUE AFUA_7G05090)-RELATED"/>
    <property type="match status" value="1"/>
</dbReference>
<feature type="binding site" evidence="4">
    <location>
        <position position="252"/>
    </location>
    <ligand>
        <name>substrate</name>
    </ligand>
</feature>
<dbReference type="EMBL" id="CP119311">
    <property type="protein sequence ID" value="WEK33432.1"/>
    <property type="molecule type" value="Genomic_DNA"/>
</dbReference>
<dbReference type="Gene3D" id="1.50.10.10">
    <property type="match status" value="1"/>
</dbReference>
<proteinExistence type="inferred from homology"/>
<evidence type="ECO:0000313" key="6">
    <source>
        <dbReference type="EMBL" id="WEK33432.1"/>
    </source>
</evidence>
<dbReference type="Pfam" id="PF07470">
    <property type="entry name" value="Glyco_hydro_88"/>
    <property type="match status" value="1"/>
</dbReference>
<dbReference type="Proteomes" id="UP001220610">
    <property type="component" value="Chromosome"/>
</dbReference>
<feature type="binding site" evidence="4">
    <location>
        <position position="236"/>
    </location>
    <ligand>
        <name>substrate</name>
    </ligand>
</feature>
<evidence type="ECO:0000256" key="5">
    <source>
        <dbReference type="SAM" id="SignalP"/>
    </source>
</evidence>
<dbReference type="SUPFAM" id="SSF48208">
    <property type="entry name" value="Six-hairpin glycosidases"/>
    <property type="match status" value="1"/>
</dbReference>
<dbReference type="GO" id="GO:0052757">
    <property type="term" value="F:chondroitin hydrolase activity"/>
    <property type="evidence" value="ECO:0007669"/>
    <property type="project" value="TreeGrafter"/>
</dbReference>
<dbReference type="AlphaFoldDB" id="A0AAJ5WMP0"/>
<feature type="binding site" evidence="4">
    <location>
        <position position="176"/>
    </location>
    <ligand>
        <name>substrate</name>
    </ligand>
</feature>
<evidence type="ECO:0000256" key="4">
    <source>
        <dbReference type="PIRSR" id="PIRSR610905-2"/>
    </source>
</evidence>
<keyword evidence="5" id="KW-0732">Signal</keyword>
<dbReference type="InterPro" id="IPR052369">
    <property type="entry name" value="UG_Glycosaminoglycan_Hydrolase"/>
</dbReference>
<dbReference type="GO" id="GO:0000272">
    <property type="term" value="P:polysaccharide catabolic process"/>
    <property type="evidence" value="ECO:0007669"/>
    <property type="project" value="TreeGrafter"/>
</dbReference>
<gene>
    <name evidence="6" type="ORF">P0Y53_13150</name>
</gene>
<feature type="signal peptide" evidence="5">
    <location>
        <begin position="1"/>
        <end position="20"/>
    </location>
</feature>
<accession>A0AAJ5WMP0</accession>
<feature type="binding site" evidence="4">
    <location>
        <position position="248"/>
    </location>
    <ligand>
        <name>substrate</name>
    </ligand>
</feature>
<protein>
    <submittedName>
        <fullName evidence="6">Glycoside hydrolase family 88 protein</fullName>
    </submittedName>
</protein>
<sequence>MKKILLAGLLVVPIFPAAFSQQPNTKQIFRDIEKQVEYLLVNMDTIPVGPKGQDAGPRTFVNGGLKMVHPNDWTSGFFPALLWYLYEYTGKKEWKGWAQLFSDRIRNEQYSTNTHDLGFMIYCPFGNGYRLTGDSSYRSVIIQAARSLSTRFNPVPGVIRSWDHHKAEWQYPVIIDNMMNLELLFRATELTRDSSFYRIAVSHADKTLANHFRPDNSSYHVVDYNPATGAVNRKVTAQGYSDSSAWARGQAWGLYGYTMTYRFTRDPRYLRQAEAIAQFILARADQLPDLVPYWDYNAPGIPDAPKDASAAAITAAALFELAGFSKAPDYRGYAQKILASLTSHYRSPIGQNGGFLLLHSTGHHPAGSEIDVPIIYADYYYVEALMRSLQKR</sequence>
<evidence type="ECO:0000256" key="1">
    <source>
        <dbReference type="ARBA" id="ARBA00022801"/>
    </source>
</evidence>
<feature type="chain" id="PRO_5042504337" evidence="5">
    <location>
        <begin position="21"/>
        <end position="392"/>
    </location>
</feature>